<evidence type="ECO:0000313" key="2">
    <source>
        <dbReference type="Proteomes" id="UP000218432"/>
    </source>
</evidence>
<sequence length="72" mass="7851">MGCWAFNMWESVESAFAASWISAAWQAGPAARLHERVEGGEAGFLRECPPHLAAPLKKVVHFPTAIAPGYRL</sequence>
<protein>
    <submittedName>
        <fullName evidence="1">Uncharacterized protein</fullName>
    </submittedName>
</protein>
<accession>A0A1Y1BSX0</accession>
<organism evidence="1 2">
    <name type="scientific">Burkholderia stabilis</name>
    <dbReference type="NCBI Taxonomy" id="95485"/>
    <lineage>
        <taxon>Bacteria</taxon>
        <taxon>Pseudomonadati</taxon>
        <taxon>Pseudomonadota</taxon>
        <taxon>Betaproteobacteria</taxon>
        <taxon>Burkholderiales</taxon>
        <taxon>Burkholderiaceae</taxon>
        <taxon>Burkholderia</taxon>
        <taxon>Burkholderia cepacia complex</taxon>
    </lineage>
</organism>
<dbReference type="EMBL" id="AP018112">
    <property type="protein sequence ID" value="BAX62891.1"/>
    <property type="molecule type" value="Genomic_DNA"/>
</dbReference>
<reference evidence="1 2" key="1">
    <citation type="journal article" date="2017" name="Genome Announc.">
        <title>Complete Genome Sequence of Burkholderia stabilis FERMP-21014.</title>
        <authorList>
            <person name="Konishi K."/>
            <person name="Kumagai T."/>
            <person name="Sakasegawa S."/>
            <person name="Tamura T."/>
        </authorList>
    </citation>
    <scope>NUCLEOTIDE SEQUENCE [LARGE SCALE GENOMIC DNA]</scope>
    <source>
        <strain evidence="1 2">FERMP-21014</strain>
    </source>
</reference>
<dbReference type="Proteomes" id="UP000218432">
    <property type="component" value="Chromosome 2"/>
</dbReference>
<proteinExistence type="predicted"/>
<name>A0A1Y1BSX0_9BURK</name>
<dbReference type="AlphaFoldDB" id="A0A1Y1BSX0"/>
<evidence type="ECO:0000313" key="1">
    <source>
        <dbReference type="EMBL" id="BAX62891.1"/>
    </source>
</evidence>
<gene>
    <name evidence="1" type="ORF">BSFP_057590</name>
</gene>